<feature type="domain" description="Cell wall-active antibiotics response LiaF-like C-terminal" evidence="1">
    <location>
        <begin position="60"/>
        <end position="119"/>
    </location>
</feature>
<sequence length="152" mass="16638">MKIKNILIGTSVILATSVALYHAGVIKKAKTFEDSLDKSPKSLDEAVLYGGKMKDYQKQMMQDIKIGAFFGGMQLDFSEVITEKDAYRMDINIVNGGLNIIVPDNFRLKIVDTCKFGGIADHTVCIDPDHSVALSVFADITCGGLNFENPSE</sequence>
<protein>
    <submittedName>
        <fullName evidence="3">Cell wall-active antibiotics response protein</fullName>
    </submittedName>
</protein>
<reference evidence="2 4" key="1">
    <citation type="submission" date="2015-09" db="EMBL/GenBank/DDBJ databases">
        <title>Genome sequence of Acetobacterium wieringae DSM 1911.</title>
        <authorList>
            <person name="Poehlein A."/>
            <person name="Bengelsdorf F.R."/>
            <person name="Schiel-Bengelsdorf B."/>
            <person name="Duerre P."/>
            <person name="Daniel R."/>
        </authorList>
    </citation>
    <scope>NUCLEOTIDE SEQUENCE [LARGE SCALE GENOMIC DNA]</scope>
    <source>
        <strain evidence="2 4">DSM 1911</strain>
    </source>
</reference>
<dbReference type="Proteomes" id="UP001163550">
    <property type="component" value="Chromosome"/>
</dbReference>
<accession>A0A1F2PL37</accession>
<dbReference type="Proteomes" id="UP000176244">
    <property type="component" value="Unassembled WGS sequence"/>
</dbReference>
<evidence type="ECO:0000313" key="3">
    <source>
        <dbReference type="EMBL" id="UYO63869.1"/>
    </source>
</evidence>
<reference evidence="3" key="2">
    <citation type="submission" date="2021-11" db="EMBL/GenBank/DDBJ databases">
        <title>Isoprene-degrading acetogen.</title>
        <authorList>
            <person name="Yang Y."/>
            <person name="Jin H."/>
            <person name="Yan J."/>
        </authorList>
    </citation>
    <scope>NUCLEOTIDE SEQUENCE</scope>
    <source>
        <strain evidence="3">Berkeley</strain>
    </source>
</reference>
<dbReference type="InterPro" id="IPR024425">
    <property type="entry name" value="LiaF-like_C"/>
</dbReference>
<evidence type="ECO:0000259" key="1">
    <source>
        <dbReference type="Pfam" id="PF09922"/>
    </source>
</evidence>
<evidence type="ECO:0000313" key="2">
    <source>
        <dbReference type="EMBL" id="OFV71695.1"/>
    </source>
</evidence>
<gene>
    <name evidence="2" type="ORF">ACWI_08200</name>
    <name evidence="3" type="ORF">LNN31_05405</name>
</gene>
<evidence type="ECO:0000313" key="4">
    <source>
        <dbReference type="Proteomes" id="UP000176244"/>
    </source>
</evidence>
<dbReference type="EMBL" id="LKEU01000017">
    <property type="protein sequence ID" value="OFV71695.1"/>
    <property type="molecule type" value="Genomic_DNA"/>
</dbReference>
<dbReference type="STRING" id="52694.ACWI_08200"/>
<dbReference type="RefSeq" id="WP_070370167.1">
    <property type="nucleotide sequence ID" value="NZ_CABIIK010000045.1"/>
</dbReference>
<dbReference type="AlphaFoldDB" id="A0A1F2PL37"/>
<name>A0A1F2PL37_9FIRM</name>
<organism evidence="2 4">
    <name type="scientific">Acetobacterium wieringae</name>
    <dbReference type="NCBI Taxonomy" id="52694"/>
    <lineage>
        <taxon>Bacteria</taxon>
        <taxon>Bacillati</taxon>
        <taxon>Bacillota</taxon>
        <taxon>Clostridia</taxon>
        <taxon>Eubacteriales</taxon>
        <taxon>Eubacteriaceae</taxon>
        <taxon>Acetobacterium</taxon>
    </lineage>
</organism>
<dbReference type="Pfam" id="PF09922">
    <property type="entry name" value="LiaF-like_C"/>
    <property type="match status" value="1"/>
</dbReference>
<dbReference type="EMBL" id="CP087994">
    <property type="protein sequence ID" value="UYO63869.1"/>
    <property type="molecule type" value="Genomic_DNA"/>
</dbReference>
<dbReference type="OrthoDB" id="1778038at2"/>
<evidence type="ECO:0000313" key="5">
    <source>
        <dbReference type="Proteomes" id="UP001163550"/>
    </source>
</evidence>
<keyword evidence="5" id="KW-1185">Reference proteome</keyword>
<proteinExistence type="predicted"/>